<comment type="caution">
    <text evidence="1">The sequence shown here is derived from an EMBL/GenBank/DDBJ whole genome shotgun (WGS) entry which is preliminary data.</text>
</comment>
<proteinExistence type="predicted"/>
<keyword evidence="2" id="KW-1185">Reference proteome</keyword>
<accession>A0A8J2MPR7</accession>
<sequence>MGSNLNVRELFKEIMKIRNIFVELLVILNNEVTRRISYQYARSSLSDPALAYQSIGPGSSPAYTNEYFQYLSVLFCSAQEIKRVPISKVYPLPCGNVGRARKGFKDWSCRLCGEVTENLEHIFSCSEIMKLQKERVVEYISSWKGEKLENELRWPIIEMLRGPVIFFWLVHKTNAISAKQSLSNLTCPHGIIAIYGPRLRFSFFIFILTVIVGGSEARLPVPSKHASDAQVCVSGQTGYQLPFQFLKKYPSLYFIMVDRRWCEDTTI</sequence>
<organism evidence="1 2">
    <name type="scientific">Cotesia congregata</name>
    <name type="common">Parasitoid wasp</name>
    <name type="synonym">Apanteles congregatus</name>
    <dbReference type="NCBI Taxonomy" id="51543"/>
    <lineage>
        <taxon>Eukaryota</taxon>
        <taxon>Metazoa</taxon>
        <taxon>Ecdysozoa</taxon>
        <taxon>Arthropoda</taxon>
        <taxon>Hexapoda</taxon>
        <taxon>Insecta</taxon>
        <taxon>Pterygota</taxon>
        <taxon>Neoptera</taxon>
        <taxon>Endopterygota</taxon>
        <taxon>Hymenoptera</taxon>
        <taxon>Apocrita</taxon>
        <taxon>Ichneumonoidea</taxon>
        <taxon>Braconidae</taxon>
        <taxon>Microgastrinae</taxon>
        <taxon>Cotesia</taxon>
    </lineage>
</organism>
<dbReference type="AlphaFoldDB" id="A0A8J2MPR7"/>
<reference evidence="1" key="1">
    <citation type="submission" date="2021-04" db="EMBL/GenBank/DDBJ databases">
        <authorList>
            <person name="Chebbi M.A.C M."/>
        </authorList>
    </citation>
    <scope>NUCLEOTIDE SEQUENCE</scope>
</reference>
<gene>
    <name evidence="1" type="ORF">HICCMSTLAB_LOCUS9879</name>
</gene>
<name>A0A8J2MPR7_COTCN</name>
<dbReference type="EMBL" id="CAJNRD030001122">
    <property type="protein sequence ID" value="CAG5100806.1"/>
    <property type="molecule type" value="Genomic_DNA"/>
</dbReference>
<evidence type="ECO:0000313" key="2">
    <source>
        <dbReference type="Proteomes" id="UP000786811"/>
    </source>
</evidence>
<protein>
    <submittedName>
        <fullName evidence="1">Uncharacterized protein</fullName>
    </submittedName>
</protein>
<evidence type="ECO:0000313" key="1">
    <source>
        <dbReference type="EMBL" id="CAG5100806.1"/>
    </source>
</evidence>
<dbReference type="Proteomes" id="UP000786811">
    <property type="component" value="Unassembled WGS sequence"/>
</dbReference>